<reference evidence="3 4" key="1">
    <citation type="submission" date="2009-10" db="EMBL/GenBank/DDBJ databases">
        <title>Complete sequence of Halothiobacillus neapolitanus c2.</title>
        <authorList>
            <consortium name="US DOE Joint Genome Institute"/>
            <person name="Lucas S."/>
            <person name="Copeland A."/>
            <person name="Lapidus A."/>
            <person name="Glavina del Rio T."/>
            <person name="Tice H."/>
            <person name="Bruce D."/>
            <person name="Goodwin L."/>
            <person name="Pitluck S."/>
            <person name="Davenport K."/>
            <person name="Brettin T."/>
            <person name="Detter J.C."/>
            <person name="Han C."/>
            <person name="Tapia R."/>
            <person name="Larimer F."/>
            <person name="Land M."/>
            <person name="Hauser L."/>
            <person name="Kyrpides N."/>
            <person name="Mikhailova N."/>
            <person name="Kerfeld C."/>
            <person name="Cannon G."/>
            <person name="Heinhort S."/>
        </authorList>
    </citation>
    <scope>NUCLEOTIDE SEQUENCE [LARGE SCALE GENOMIC DNA]</scope>
    <source>
        <strain evidence="4">ATCC 23641 / c2</strain>
    </source>
</reference>
<dbReference type="Proteomes" id="UP000009102">
    <property type="component" value="Chromosome"/>
</dbReference>
<name>D0KYU9_HALNC</name>
<evidence type="ECO:0000313" key="3">
    <source>
        <dbReference type="EMBL" id="ACX95622.1"/>
    </source>
</evidence>
<dbReference type="RefSeq" id="WP_012823658.1">
    <property type="nucleotide sequence ID" value="NC_013422.1"/>
</dbReference>
<keyword evidence="1" id="KW-0175">Coiled coil</keyword>
<dbReference type="OrthoDB" id="5801043at2"/>
<protein>
    <recommendedName>
        <fullName evidence="5">Thymidine phosphorylase</fullName>
    </recommendedName>
</protein>
<dbReference type="InterPro" id="IPR012434">
    <property type="entry name" value="DUF1631"/>
</dbReference>
<proteinExistence type="predicted"/>
<evidence type="ECO:0000256" key="2">
    <source>
        <dbReference type="SAM" id="MobiDB-lite"/>
    </source>
</evidence>
<dbReference type="KEGG" id="hna:Hneap_0773"/>
<feature type="region of interest" description="Disordered" evidence="2">
    <location>
        <begin position="606"/>
        <end position="625"/>
    </location>
</feature>
<evidence type="ECO:0000256" key="1">
    <source>
        <dbReference type="SAM" id="Coils"/>
    </source>
</evidence>
<dbReference type="HOGENOM" id="CLU_382090_0_0_6"/>
<keyword evidence="4" id="KW-1185">Reference proteome</keyword>
<dbReference type="AlphaFoldDB" id="D0KYU9"/>
<accession>D0KYU9</accession>
<feature type="coiled-coil region" evidence="1">
    <location>
        <begin position="539"/>
        <end position="573"/>
    </location>
</feature>
<evidence type="ECO:0000313" key="4">
    <source>
        <dbReference type="Proteomes" id="UP000009102"/>
    </source>
</evidence>
<dbReference type="Pfam" id="PF07793">
    <property type="entry name" value="DUF1631"/>
    <property type="match status" value="2"/>
</dbReference>
<organism evidence="3 4">
    <name type="scientific">Halothiobacillus neapolitanus (strain ATCC 23641 / DSM 15147 / CIP 104769 / NCIMB 8539 / c2)</name>
    <name type="common">Thiobacillus neapolitanus</name>
    <dbReference type="NCBI Taxonomy" id="555778"/>
    <lineage>
        <taxon>Bacteria</taxon>
        <taxon>Pseudomonadati</taxon>
        <taxon>Pseudomonadota</taxon>
        <taxon>Gammaproteobacteria</taxon>
        <taxon>Chromatiales</taxon>
        <taxon>Halothiobacillaceae</taxon>
        <taxon>Halothiobacillus</taxon>
    </lineage>
</organism>
<dbReference type="STRING" id="555778.Hneap_0773"/>
<sequence>MMNRVNTNTEELRGELDRLAKSALDSALNSLFNEIEKKLFTRADHTSNQHDKSELFEKIAQLKNSRNDFEETLYSVIRESNPILNQINWASVVQNRSLALQMEDMIAHAKAKYGIEHAQYESRIKSLNLTEKESFPQHLYTVSSITYGFIKASHHFQSDIRDSLIRSLGTHVLYKLEPLYILLNDLLIQSGVLPEVKSKRPPQRSELESLIDAISDSESLIQEQLNEHSRISSEELQNFLKSSVDNKDVFLQSKSSWSPKNLIEAVIERFRKSHPSLQSKTELHSHDQEIITLAGAILSDLINNNDINPIIKNQAISLQAIVLNTAFTDTDFFSNLKNPAREVLNKLVMLGSDPYLSTDDIKKIANSVKSFIRSTSSKETPAFETLSEELDGIENNELGHVAAPRAGNHSLSSSITTRSRNRITFIINSAIGAALLSDEASAFLAKVLNPFMIHVLMTHGRQCDEWKEALAVLDNVIQLEVKSASDIRDVLIVESKVKELIKHPILGDDFFKVAVQKTAADHYLTYLKNKRTQFSIIQKRKEEERETQATSNIDQLNSESVVEQVEAAELKNAAKVSSIPLPQAHKNGIEANDGRSAEVDVPKTDAAVPVEETNQPEPEPSPYENLCSDPRIKQFLDRHILNNEWLQIYTSDDAALRRLKASKVNMELKIVSFANRNGEITLVLPIAQFISDLLENRSNPVFDNPNYNSAKQQLLDTIKSEGLI</sequence>
<evidence type="ECO:0008006" key="5">
    <source>
        <dbReference type="Google" id="ProtNLM"/>
    </source>
</evidence>
<dbReference type="EMBL" id="CP001801">
    <property type="protein sequence ID" value="ACX95622.1"/>
    <property type="molecule type" value="Genomic_DNA"/>
</dbReference>
<gene>
    <name evidence="3" type="ordered locus">Hneap_0773</name>
</gene>